<dbReference type="AlphaFoldDB" id="A0A7S1FBU4"/>
<name>A0A7S1FBU4_NOCSC</name>
<organism evidence="2">
    <name type="scientific">Noctiluca scintillans</name>
    <name type="common">Sea sparkle</name>
    <name type="synonym">Red tide dinoflagellate</name>
    <dbReference type="NCBI Taxonomy" id="2966"/>
    <lineage>
        <taxon>Eukaryota</taxon>
        <taxon>Sar</taxon>
        <taxon>Alveolata</taxon>
        <taxon>Dinophyceae</taxon>
        <taxon>Noctilucales</taxon>
        <taxon>Noctilucaceae</taxon>
        <taxon>Noctiluca</taxon>
    </lineage>
</organism>
<sequence length="156" mass="17040">MAKNEKEKASDAFGEKFSATPSKTEEAERFRTADDALKALTETEVAMIAACGEDAPSCFVPVLESWCLLLEETSSVKRCAELAGDPSEFKLVGASTFDYLEPGDVTGIQRRIAGVMPAVIREAPHEASEAVAVMLEWLHAGLALHMWAKEERQKHT</sequence>
<evidence type="ECO:0000313" key="2">
    <source>
        <dbReference type="EMBL" id="CAD8855638.1"/>
    </source>
</evidence>
<feature type="compositionally biased region" description="Basic and acidic residues" evidence="1">
    <location>
        <begin position="1"/>
        <end position="14"/>
    </location>
</feature>
<dbReference type="EMBL" id="HBFQ01042399">
    <property type="protein sequence ID" value="CAD8855638.1"/>
    <property type="molecule type" value="Transcribed_RNA"/>
</dbReference>
<gene>
    <name evidence="2" type="ORF">NSCI0253_LOCUS29990</name>
</gene>
<reference evidence="2" key="1">
    <citation type="submission" date="2021-01" db="EMBL/GenBank/DDBJ databases">
        <authorList>
            <person name="Corre E."/>
            <person name="Pelletier E."/>
            <person name="Niang G."/>
            <person name="Scheremetjew M."/>
            <person name="Finn R."/>
            <person name="Kale V."/>
            <person name="Holt S."/>
            <person name="Cochrane G."/>
            <person name="Meng A."/>
            <person name="Brown T."/>
            <person name="Cohen L."/>
        </authorList>
    </citation>
    <scope>NUCLEOTIDE SEQUENCE</scope>
</reference>
<protein>
    <submittedName>
        <fullName evidence="2">Uncharacterized protein</fullName>
    </submittedName>
</protein>
<evidence type="ECO:0000256" key="1">
    <source>
        <dbReference type="SAM" id="MobiDB-lite"/>
    </source>
</evidence>
<proteinExistence type="predicted"/>
<feature type="region of interest" description="Disordered" evidence="1">
    <location>
        <begin position="1"/>
        <end position="29"/>
    </location>
</feature>
<accession>A0A7S1FBU4</accession>